<protein>
    <submittedName>
        <fullName evidence="1">Uncharacterized protein</fullName>
    </submittedName>
</protein>
<organism evidence="1 2">
    <name type="scientific">Nitrospira tepida</name>
    <dbReference type="NCBI Taxonomy" id="2973512"/>
    <lineage>
        <taxon>Bacteria</taxon>
        <taxon>Pseudomonadati</taxon>
        <taxon>Nitrospirota</taxon>
        <taxon>Nitrospiria</taxon>
        <taxon>Nitrospirales</taxon>
        <taxon>Nitrospiraceae</taxon>
        <taxon>Nitrospira</taxon>
    </lineage>
</organism>
<name>A0AA86MVZ4_9BACT</name>
<evidence type="ECO:0000313" key="2">
    <source>
        <dbReference type="Proteomes" id="UP001179121"/>
    </source>
</evidence>
<evidence type="ECO:0000313" key="1">
    <source>
        <dbReference type="EMBL" id="CAI4030029.1"/>
    </source>
</evidence>
<reference evidence="1" key="1">
    <citation type="submission" date="2022-10" db="EMBL/GenBank/DDBJ databases">
        <authorList>
            <person name="Koch H."/>
        </authorList>
    </citation>
    <scope>NUCLEOTIDE SEQUENCE</scope>
    <source>
        <strain evidence="1">DNF</strain>
    </source>
</reference>
<dbReference type="EMBL" id="OX365700">
    <property type="protein sequence ID" value="CAI4030029.1"/>
    <property type="molecule type" value="Genomic_DNA"/>
</dbReference>
<keyword evidence="2" id="KW-1185">Reference proteome</keyword>
<accession>A0AA86MVZ4</accession>
<dbReference type="KEGG" id="nti:DNFV4_00453"/>
<dbReference type="AlphaFoldDB" id="A0AA86MVZ4"/>
<dbReference type="Proteomes" id="UP001179121">
    <property type="component" value="Chromosome"/>
</dbReference>
<dbReference type="RefSeq" id="WP_289267038.1">
    <property type="nucleotide sequence ID" value="NZ_OX365700.1"/>
</dbReference>
<sequence>MTSEKKPTGWSAIRRYLNEQPKPALLALVKDLYDASSGNRNFLHARVQAEAGDGTAVEKYRRTIIEQFYPSRGYGKIKLTEARKAIREYRRATGNLAGTIDLMLTYVETGTEFTRDYGDINEAYYNSLESVLREMTQLLRMEEPASYPRFRERIQRLEDHADHIGWGYGDALRHHVRLLEAELAGE</sequence>
<proteinExistence type="predicted"/>
<gene>
    <name evidence="1" type="ORF">DNFV4_00453</name>
</gene>